<proteinExistence type="inferred from homology"/>
<evidence type="ECO:0000259" key="7">
    <source>
        <dbReference type="PROSITE" id="PS50192"/>
    </source>
</evidence>
<dbReference type="AlphaFoldDB" id="A0A3B0S0P8"/>
<evidence type="ECO:0000256" key="1">
    <source>
        <dbReference type="ARBA" id="ARBA00004429"/>
    </source>
</evidence>
<dbReference type="Pfam" id="PF07238">
    <property type="entry name" value="PilZ"/>
    <property type="match status" value="1"/>
</dbReference>
<evidence type="ECO:0000256" key="3">
    <source>
        <dbReference type="ARBA" id="ARBA00023224"/>
    </source>
</evidence>
<dbReference type="GO" id="GO:0007165">
    <property type="term" value="P:signal transduction"/>
    <property type="evidence" value="ECO:0007669"/>
    <property type="project" value="UniProtKB-KW"/>
</dbReference>
<dbReference type="Gene3D" id="1.10.287.950">
    <property type="entry name" value="Methyl-accepting chemotaxis protein"/>
    <property type="match status" value="1"/>
</dbReference>
<name>A0A3B0S0P8_9ZZZZ</name>
<comment type="similarity">
    <text evidence="4">Belongs to the methyl-accepting chemotaxis (MCP) protein family.</text>
</comment>
<dbReference type="PRINTS" id="PR00260">
    <property type="entry name" value="CHEMTRNSDUCR"/>
</dbReference>
<keyword evidence="2" id="KW-0997">Cell inner membrane</keyword>
<evidence type="ECO:0000256" key="2">
    <source>
        <dbReference type="ARBA" id="ARBA00022519"/>
    </source>
</evidence>
<dbReference type="SMART" id="SM00283">
    <property type="entry name" value="MA"/>
    <property type="match status" value="1"/>
</dbReference>
<dbReference type="GO" id="GO:0035438">
    <property type="term" value="F:cyclic-di-GMP binding"/>
    <property type="evidence" value="ECO:0007669"/>
    <property type="project" value="InterPro"/>
</dbReference>
<evidence type="ECO:0008006" key="9">
    <source>
        <dbReference type="Google" id="ProtNLM"/>
    </source>
</evidence>
<protein>
    <recommendedName>
        <fullName evidence="9">Methyl-accepting transducer domain-containing protein</fullName>
    </recommendedName>
</protein>
<feature type="domain" description="Methyl-accepting transducer" evidence="6">
    <location>
        <begin position="141"/>
        <end position="377"/>
    </location>
</feature>
<dbReference type="InterPro" id="IPR004089">
    <property type="entry name" value="MCPsignal_dom"/>
</dbReference>
<dbReference type="Pfam" id="PF00015">
    <property type="entry name" value="MCPsignal"/>
    <property type="match status" value="1"/>
</dbReference>
<dbReference type="EMBL" id="UOEJ01000087">
    <property type="protein sequence ID" value="VAV97322.1"/>
    <property type="molecule type" value="Genomic_DNA"/>
</dbReference>
<dbReference type="InterPro" id="IPR009875">
    <property type="entry name" value="PilZ_domain"/>
</dbReference>
<dbReference type="GO" id="GO:0004888">
    <property type="term" value="F:transmembrane signaling receptor activity"/>
    <property type="evidence" value="ECO:0007669"/>
    <property type="project" value="InterPro"/>
</dbReference>
<accession>A0A3B0S0P8</accession>
<dbReference type="SUPFAM" id="SSF58104">
    <property type="entry name" value="Methyl-accepting chemotaxis protein (MCP) signaling domain"/>
    <property type="match status" value="1"/>
</dbReference>
<dbReference type="GO" id="GO:0005886">
    <property type="term" value="C:plasma membrane"/>
    <property type="evidence" value="ECO:0007669"/>
    <property type="project" value="UniProtKB-SubCell"/>
</dbReference>
<dbReference type="Gene3D" id="1.20.120.1530">
    <property type="match status" value="1"/>
</dbReference>
<dbReference type="PANTHER" id="PTHR32089:SF112">
    <property type="entry name" value="LYSOZYME-LIKE PROTEIN-RELATED"/>
    <property type="match status" value="1"/>
</dbReference>
<keyword evidence="2" id="KW-0472">Membrane</keyword>
<dbReference type="InterPro" id="IPR004090">
    <property type="entry name" value="Chemotax_Me-accpt_rcpt"/>
</dbReference>
<evidence type="ECO:0000259" key="6">
    <source>
        <dbReference type="PROSITE" id="PS50111"/>
    </source>
</evidence>
<evidence type="ECO:0000256" key="4">
    <source>
        <dbReference type="ARBA" id="ARBA00029447"/>
    </source>
</evidence>
<keyword evidence="2" id="KW-1003">Cell membrane</keyword>
<dbReference type="PROSITE" id="PS50192">
    <property type="entry name" value="T_SNARE"/>
    <property type="match status" value="1"/>
</dbReference>
<dbReference type="PROSITE" id="PS50111">
    <property type="entry name" value="CHEMOTAXIS_TRANSDUC_2"/>
    <property type="match status" value="1"/>
</dbReference>
<gene>
    <name evidence="8" type="ORF">MNBD_ALPHA01-1786</name>
</gene>
<organism evidence="8">
    <name type="scientific">hydrothermal vent metagenome</name>
    <dbReference type="NCBI Taxonomy" id="652676"/>
    <lineage>
        <taxon>unclassified sequences</taxon>
        <taxon>metagenomes</taxon>
        <taxon>ecological metagenomes</taxon>
    </lineage>
</organism>
<dbReference type="InterPro" id="IPR000727">
    <property type="entry name" value="T_SNARE_dom"/>
</dbReference>
<feature type="domain" description="T-SNARE coiled-coil homology" evidence="7">
    <location>
        <begin position="307"/>
        <end position="369"/>
    </location>
</feature>
<dbReference type="PANTHER" id="PTHR32089">
    <property type="entry name" value="METHYL-ACCEPTING CHEMOTAXIS PROTEIN MCPB"/>
    <property type="match status" value="1"/>
</dbReference>
<keyword evidence="5" id="KW-0175">Coiled coil</keyword>
<dbReference type="GO" id="GO:0006935">
    <property type="term" value="P:chemotaxis"/>
    <property type="evidence" value="ECO:0007669"/>
    <property type="project" value="InterPro"/>
</dbReference>
<evidence type="ECO:0000256" key="5">
    <source>
        <dbReference type="SAM" id="Coils"/>
    </source>
</evidence>
<evidence type="ECO:0000313" key="8">
    <source>
        <dbReference type="EMBL" id="VAV97322.1"/>
    </source>
</evidence>
<feature type="coiled-coil region" evidence="5">
    <location>
        <begin position="14"/>
        <end position="41"/>
    </location>
</feature>
<keyword evidence="3" id="KW-0807">Transducer</keyword>
<comment type="subcellular location">
    <subcellularLocation>
        <location evidence="1">Cell inner membrane</location>
        <topology evidence="1">Multi-pass membrane protein</topology>
    </subcellularLocation>
</comment>
<sequence>MMFNINKKTDYDNTESHDNELEQLRTELVQYKEAFAQIEDVTNKVAKGNLTARIIHWDEFGELSPALSALNLSYDMADAFIRESGATLEHAVEGKFYRLFNERGMHGDFKSGAGIINAVRQRMIEVESSRKTEMTALADNLESEVKSAVDTVQSSSETMRGLSEDMSADLEGVTAQARNVVEVSNNATSNVESCAAAVEQMSASAQEIYRQVDSSRDASIKAEEEVGKTNKIVQGLASAAEEIGDISNMIKDIASRTNLLALNATIEAARAGEAGKGFAVVASEVKTLANQTAEATNRVDLQITTIQQMALETTEAVEKIGIVIQESGEISKAVAATVEEQLSATQEISNNVQEAAQATRTSSTDVTVVAEKTGESSQTARKVAEESIEVFEAIQMLSGKVIDIMGDLRGYEAFNRRSAERTVPAPPLGCNVEWNGRTYDGKVRNISRTGAAIDGRVDAVAGNDLTFMANGFQEGIMATVVENRDGTLHIKFNDGQNSMISRLMKVIGS</sequence>
<reference evidence="8" key="1">
    <citation type="submission" date="2018-06" db="EMBL/GenBank/DDBJ databases">
        <authorList>
            <person name="Zhirakovskaya E."/>
        </authorList>
    </citation>
    <scope>NUCLEOTIDE SEQUENCE</scope>
</reference>